<evidence type="ECO:0000256" key="5">
    <source>
        <dbReference type="ARBA" id="ARBA00048108"/>
    </source>
</evidence>
<feature type="domain" description="Diphthamide synthase" evidence="6">
    <location>
        <begin position="15"/>
        <end position="242"/>
    </location>
</feature>
<evidence type="ECO:0000313" key="8">
    <source>
        <dbReference type="Proteomes" id="UP000274822"/>
    </source>
</evidence>
<proteinExistence type="predicted"/>
<evidence type="ECO:0000256" key="3">
    <source>
        <dbReference type="ARBA" id="ARBA00029814"/>
    </source>
</evidence>
<accession>A0A433QBX6</accession>
<evidence type="ECO:0000256" key="4">
    <source>
        <dbReference type="ARBA" id="ARBA00031552"/>
    </source>
</evidence>
<name>A0A433QBX6_9FUNG</name>
<comment type="caution">
    <text evidence="7">The sequence shown here is derived from an EMBL/GenBank/DDBJ whole genome shotgun (WGS) entry which is preliminary data.</text>
</comment>
<dbReference type="EC" id="6.3.1.14" evidence="1"/>
<keyword evidence="8" id="KW-1185">Reference proteome</keyword>
<organism evidence="7 8">
    <name type="scientific">Jimgerdemannia flammicorona</name>
    <dbReference type="NCBI Taxonomy" id="994334"/>
    <lineage>
        <taxon>Eukaryota</taxon>
        <taxon>Fungi</taxon>
        <taxon>Fungi incertae sedis</taxon>
        <taxon>Mucoromycota</taxon>
        <taxon>Mucoromycotina</taxon>
        <taxon>Endogonomycetes</taxon>
        <taxon>Endogonales</taxon>
        <taxon>Endogonaceae</taxon>
        <taxon>Jimgerdemannia</taxon>
    </lineage>
</organism>
<dbReference type="Gene3D" id="3.90.1490.10">
    <property type="entry name" value="putative n-type atp pyrophosphatase, domain 2"/>
    <property type="match status" value="1"/>
</dbReference>
<evidence type="ECO:0000259" key="6">
    <source>
        <dbReference type="Pfam" id="PF01902"/>
    </source>
</evidence>
<reference evidence="7 8" key="1">
    <citation type="journal article" date="2018" name="New Phytol.">
        <title>Phylogenomics of Endogonaceae and evolution of mycorrhizas within Mucoromycota.</title>
        <authorList>
            <person name="Chang Y."/>
            <person name="Desiro A."/>
            <person name="Na H."/>
            <person name="Sandor L."/>
            <person name="Lipzen A."/>
            <person name="Clum A."/>
            <person name="Barry K."/>
            <person name="Grigoriev I.V."/>
            <person name="Martin F.M."/>
            <person name="Stajich J.E."/>
            <person name="Smith M.E."/>
            <person name="Bonito G."/>
            <person name="Spatafora J.W."/>
        </authorList>
    </citation>
    <scope>NUCLEOTIDE SEQUENCE [LARGE SCALE GENOMIC DNA]</scope>
    <source>
        <strain evidence="7 8">AD002</strain>
    </source>
</reference>
<evidence type="ECO:0000256" key="1">
    <source>
        <dbReference type="ARBA" id="ARBA00012089"/>
    </source>
</evidence>
<dbReference type="AlphaFoldDB" id="A0A433QBX6"/>
<dbReference type="InterPro" id="IPR014729">
    <property type="entry name" value="Rossmann-like_a/b/a_fold"/>
</dbReference>
<evidence type="ECO:0000256" key="2">
    <source>
        <dbReference type="ARBA" id="ARBA00018426"/>
    </source>
</evidence>
<dbReference type="SUPFAM" id="SSF52402">
    <property type="entry name" value="Adenine nucleotide alpha hydrolases-like"/>
    <property type="match status" value="1"/>
</dbReference>
<dbReference type="Pfam" id="PF01902">
    <property type="entry name" value="Diphthami_syn_2"/>
    <property type="match status" value="1"/>
</dbReference>
<dbReference type="GO" id="GO:0017178">
    <property type="term" value="F:diphthine-ammonia ligase activity"/>
    <property type="evidence" value="ECO:0007669"/>
    <property type="project" value="UniProtKB-EC"/>
</dbReference>
<dbReference type="Proteomes" id="UP000274822">
    <property type="component" value="Unassembled WGS sequence"/>
</dbReference>
<dbReference type="EMBL" id="RBNJ01008769">
    <property type="protein sequence ID" value="RUS27261.1"/>
    <property type="molecule type" value="Genomic_DNA"/>
</dbReference>
<dbReference type="Gene3D" id="3.40.50.620">
    <property type="entry name" value="HUPs"/>
    <property type="match status" value="1"/>
</dbReference>
<protein>
    <recommendedName>
        <fullName evidence="2">Diphthine--ammonia ligase</fullName>
        <ecNumber evidence="1">6.3.1.14</ecNumber>
    </recommendedName>
    <alternativeName>
        <fullName evidence="3">Diphthamide synthase</fullName>
    </alternativeName>
    <alternativeName>
        <fullName evidence="4">Diphthamide synthetase</fullName>
    </alternativeName>
</protein>
<evidence type="ECO:0000313" key="7">
    <source>
        <dbReference type="EMBL" id="RUS27261.1"/>
    </source>
</evidence>
<gene>
    <name evidence="7" type="ORF">BC938DRAFT_483502</name>
</gene>
<dbReference type="InterPro" id="IPR002761">
    <property type="entry name" value="Diphthami_syn_dom"/>
</dbReference>
<sequence length="256" mass="28466">MTTTTTTTTTLTRTKCAISFTGGKDSTLALHDVWTQADQYEVVALVTFVPANMKRFRAHPVHVVEVQAQAMGLNYLKMEVGGPDFLASYRDNMLRLRREWGVEILVTGDILPVCGDFMERAVQDTGISLHRPLWGLPRPSFLLKPEYTILISCVNTTKFSPGFPASSLVGQPFNRATLDRIREHNDARAAVAEAEVDLAGEFGEFHTMVVDAPAFRNGRVDVVAGKVVEEGEYAFFEFEEVRLVAREGESHDQNKA</sequence>
<comment type="catalytic activity">
    <reaction evidence="5">
        <text>diphthine-[translation elongation factor 2] + NH4(+) + ATP = diphthamide-[translation elongation factor 2] + AMP + diphosphate + H(+)</text>
        <dbReference type="Rhea" id="RHEA:19753"/>
        <dbReference type="Rhea" id="RHEA-COMP:10172"/>
        <dbReference type="Rhea" id="RHEA-COMP:10174"/>
        <dbReference type="ChEBI" id="CHEBI:15378"/>
        <dbReference type="ChEBI" id="CHEBI:16692"/>
        <dbReference type="ChEBI" id="CHEBI:28938"/>
        <dbReference type="ChEBI" id="CHEBI:30616"/>
        <dbReference type="ChEBI" id="CHEBI:33019"/>
        <dbReference type="ChEBI" id="CHEBI:82696"/>
        <dbReference type="ChEBI" id="CHEBI:456215"/>
        <dbReference type="EC" id="6.3.1.14"/>
    </reaction>
</comment>